<evidence type="ECO:0008006" key="4">
    <source>
        <dbReference type="Google" id="ProtNLM"/>
    </source>
</evidence>
<dbReference type="AlphaFoldDB" id="E4NJA6"/>
<proteinExistence type="predicted"/>
<dbReference type="Gene3D" id="3.30.429.10">
    <property type="entry name" value="Macrophage Migration Inhibitory Factor"/>
    <property type="match status" value="1"/>
</dbReference>
<reference evidence="2 3" key="1">
    <citation type="journal article" date="2010" name="DNA Res.">
        <title>Genome sequence of Kitasatospora setae NBRC 14216T: an evolutionary snapshot of the family Streptomycetaceae.</title>
        <authorList>
            <person name="Ichikawa N."/>
            <person name="Oguchi A."/>
            <person name="Ikeda H."/>
            <person name="Ishikawa J."/>
            <person name="Kitani S."/>
            <person name="Watanabe Y."/>
            <person name="Nakamura S."/>
            <person name="Katano Y."/>
            <person name="Kishi E."/>
            <person name="Sasagawa M."/>
            <person name="Ankai A."/>
            <person name="Fukui S."/>
            <person name="Hashimoto Y."/>
            <person name="Kamata S."/>
            <person name="Otoguro M."/>
            <person name="Tanikawa S."/>
            <person name="Nihira T."/>
            <person name="Horinouchi S."/>
            <person name="Ohnishi Y."/>
            <person name="Hayakawa M."/>
            <person name="Kuzuyama T."/>
            <person name="Arisawa A."/>
            <person name="Nomoto F."/>
            <person name="Miura H."/>
            <person name="Takahashi Y."/>
            <person name="Fujita N."/>
        </authorList>
    </citation>
    <scope>NUCLEOTIDE SEQUENCE [LARGE SCALE GENOMIC DNA]</scope>
    <source>
        <strain evidence="3">ATCC 33774 / DSM 43861 / JCM 3304 / KCC A-0304 / NBRC 14216 / KM-6054</strain>
    </source>
</reference>
<evidence type="ECO:0000313" key="2">
    <source>
        <dbReference type="EMBL" id="BAJ33054.1"/>
    </source>
</evidence>
<dbReference type="EMBL" id="AP010968">
    <property type="protein sequence ID" value="BAJ33054.1"/>
    <property type="molecule type" value="Genomic_DNA"/>
</dbReference>
<protein>
    <recommendedName>
        <fullName evidence="4">Isomerase</fullName>
    </recommendedName>
</protein>
<feature type="region of interest" description="Disordered" evidence="1">
    <location>
        <begin position="1"/>
        <end position="25"/>
    </location>
</feature>
<sequence length="146" mass="15829">MSSRGYVLDHGRRRSGKAPGAARRPGRATVVPQILIDHSPGLDFDATGFAKEVHQLIPEVIDARVDDCKTLVRPAARHLVGDGASTDAVVLVEIKILAGRSAEARSTLSARVTELLRGYVRVPAAFGVEITELDRETYVFVHHPGR</sequence>
<organism evidence="2 3">
    <name type="scientific">Kitasatospora setae (strain ATCC 33774 / DSM 43861 / JCM 3304 / KCC A-0304 / NBRC 14216 / KM-6054)</name>
    <name type="common">Streptomyces setae</name>
    <dbReference type="NCBI Taxonomy" id="452652"/>
    <lineage>
        <taxon>Bacteria</taxon>
        <taxon>Bacillati</taxon>
        <taxon>Actinomycetota</taxon>
        <taxon>Actinomycetes</taxon>
        <taxon>Kitasatosporales</taxon>
        <taxon>Streptomycetaceae</taxon>
        <taxon>Kitasatospora</taxon>
    </lineage>
</organism>
<dbReference type="HOGENOM" id="CLU_139188_0_0_11"/>
<dbReference type="STRING" id="452652.KSE_72990"/>
<dbReference type="eggNOG" id="COG3232">
    <property type="taxonomic scope" value="Bacteria"/>
</dbReference>
<dbReference type="KEGG" id="ksk:KSE_72990"/>
<evidence type="ECO:0000256" key="1">
    <source>
        <dbReference type="SAM" id="MobiDB-lite"/>
    </source>
</evidence>
<dbReference type="Proteomes" id="UP000007076">
    <property type="component" value="Chromosome"/>
</dbReference>
<accession>E4NJA6</accession>
<name>E4NJA6_KITSK</name>
<dbReference type="SUPFAM" id="SSF55331">
    <property type="entry name" value="Tautomerase/MIF"/>
    <property type="match status" value="1"/>
</dbReference>
<keyword evidence="3" id="KW-1185">Reference proteome</keyword>
<gene>
    <name evidence="2" type="ordered locus">KSE_72990</name>
</gene>
<dbReference type="PATRIC" id="fig|452652.3.peg.7341"/>
<dbReference type="InterPro" id="IPR014347">
    <property type="entry name" value="Tautomerase/MIF_sf"/>
</dbReference>
<evidence type="ECO:0000313" key="3">
    <source>
        <dbReference type="Proteomes" id="UP000007076"/>
    </source>
</evidence>